<dbReference type="InterPro" id="IPR036866">
    <property type="entry name" value="RibonucZ/Hydroxyglut_hydro"/>
</dbReference>
<dbReference type="Gene3D" id="3.60.15.10">
    <property type="entry name" value="Ribonuclease Z/Hydroxyacylglutathione hydrolase-like"/>
    <property type="match status" value="1"/>
</dbReference>
<dbReference type="SMART" id="SM00849">
    <property type="entry name" value="Lactamase_B"/>
    <property type="match status" value="1"/>
</dbReference>
<evidence type="ECO:0000313" key="13">
    <source>
        <dbReference type="Proteomes" id="UP000501069"/>
    </source>
</evidence>
<dbReference type="InterPro" id="IPR001279">
    <property type="entry name" value="Metallo-B-lactamas"/>
</dbReference>
<sequence>MGNKRMFIIPGGMIECDLANMVAMPTLADADNKETVSRWVKSPVYYVLIENEEGTILFDTGCHPEAMTKRWDMGNRKRTPVALEEGHFVVNALAGLGYRPDDITWVVVSHLHEDHAGGLEFFKKSRILVSDREFTQTMRMYGLGRTSGGYIKNDIEAWLAADLNWETMDEEEMELYPGIRVMNFGPGHAYGMMGLLVSLPVSGNYIVASDAVNTAMNYGPPMQYPGLAYDTRGFERTIDRIRKLENRYHAQVLFSHDIDQYETYRKAPLEWYE</sequence>
<comment type="similarity">
    <text evidence="2">Belongs to the metallo-beta-lactamase superfamily.</text>
</comment>
<dbReference type="SUPFAM" id="SSF56281">
    <property type="entry name" value="Metallo-hydrolase/oxidoreductase"/>
    <property type="match status" value="1"/>
</dbReference>
<keyword evidence="3" id="KW-0479">Metal-binding</keyword>
<proteinExistence type="inferred from homology"/>
<dbReference type="PANTHER" id="PTHR42978">
    <property type="entry name" value="QUORUM-QUENCHING LACTONASE YTNP-RELATED-RELATED"/>
    <property type="match status" value="1"/>
</dbReference>
<evidence type="ECO:0000313" key="7">
    <source>
        <dbReference type="EMBL" id="GEA39272.1"/>
    </source>
</evidence>
<dbReference type="Proteomes" id="UP000501069">
    <property type="component" value="Chromosome"/>
</dbReference>
<reference evidence="8" key="5">
    <citation type="submission" date="2020-02" db="EMBL/GenBank/DDBJ databases">
        <authorList>
            <person name="Littmann E."/>
            <person name="Sorbara M."/>
        </authorList>
    </citation>
    <scope>NUCLEOTIDE SEQUENCE</scope>
    <source>
        <strain evidence="8">MSK.2.26</strain>
    </source>
</reference>
<protein>
    <submittedName>
        <fullName evidence="10">Glyoxylase, beta-lactamase superfamily II</fullName>
    </submittedName>
    <submittedName>
        <fullName evidence="7">N-acyl homoserine lactonase AiiB</fullName>
    </submittedName>
    <submittedName>
        <fullName evidence="8">N-acyl homoserine lactonase family protein</fullName>
    </submittedName>
</protein>
<comment type="cofactor">
    <cofactor evidence="1">
        <name>Zn(2+)</name>
        <dbReference type="ChEBI" id="CHEBI:29105"/>
    </cofactor>
</comment>
<accession>A0A1I2SW09</accession>
<evidence type="ECO:0000256" key="3">
    <source>
        <dbReference type="ARBA" id="ARBA00022723"/>
    </source>
</evidence>
<evidence type="ECO:0000313" key="14">
    <source>
        <dbReference type="Proteomes" id="UP000719916"/>
    </source>
</evidence>
<dbReference type="EMBL" id="CP050964">
    <property type="protein sequence ID" value="QIX92601.1"/>
    <property type="molecule type" value="Genomic_DNA"/>
</dbReference>
<evidence type="ECO:0000256" key="2">
    <source>
        <dbReference type="ARBA" id="ARBA00007749"/>
    </source>
</evidence>
<dbReference type="GO" id="GO:0046872">
    <property type="term" value="F:metal ion binding"/>
    <property type="evidence" value="ECO:0007669"/>
    <property type="project" value="UniProtKB-KW"/>
</dbReference>
<dbReference type="Pfam" id="PF00753">
    <property type="entry name" value="Lactamase_B"/>
    <property type="match status" value="1"/>
</dbReference>
<keyword evidence="5" id="KW-0862">Zinc</keyword>
<dbReference type="PANTHER" id="PTHR42978:SF2">
    <property type="entry name" value="102 KBASES UNSTABLE REGION: FROM 1 TO 119443"/>
    <property type="match status" value="1"/>
</dbReference>
<organism evidence="10 11">
    <name type="scientific">Enterocloster clostridioformis</name>
    <dbReference type="NCBI Taxonomy" id="1531"/>
    <lineage>
        <taxon>Bacteria</taxon>
        <taxon>Bacillati</taxon>
        <taxon>Bacillota</taxon>
        <taxon>Clostridia</taxon>
        <taxon>Lachnospirales</taxon>
        <taxon>Lachnospiraceae</taxon>
        <taxon>Enterocloster</taxon>
    </lineage>
</organism>
<dbReference type="Proteomes" id="UP000719916">
    <property type="component" value="Unassembled WGS sequence"/>
</dbReference>
<evidence type="ECO:0000313" key="10">
    <source>
        <dbReference type="EMBL" id="SET14114.1"/>
    </source>
</evidence>
<reference evidence="9 13" key="3">
    <citation type="submission" date="2019-11" db="EMBL/GenBank/DDBJ databases">
        <title>FDA dAtabase for Regulatory Grade micrObial Sequences (FDA-ARGOS): Supporting development and validation of Infectious Disease Dx tests.</title>
        <authorList>
            <person name="Turner S."/>
            <person name="Byrd R."/>
            <person name="Tallon L."/>
            <person name="Sadzewicz L."/>
            <person name="Vavikolanu K."/>
            <person name="Mehta A."/>
            <person name="Aluvathingal J."/>
            <person name="Nadendla S."/>
            <person name="Myers T."/>
            <person name="Yan Y."/>
            <person name="Sichtig H."/>
        </authorList>
    </citation>
    <scope>NUCLEOTIDE SEQUENCE [LARGE SCALE GENOMIC DNA]</scope>
    <source>
        <strain evidence="9 13">FDAARGOS_739</strain>
    </source>
</reference>
<dbReference type="EMBL" id="JAAISW010000014">
    <property type="protein sequence ID" value="NSJ44074.1"/>
    <property type="molecule type" value="Genomic_DNA"/>
</dbReference>
<feature type="domain" description="Metallo-beta-lactamase" evidence="6">
    <location>
        <begin position="43"/>
        <end position="256"/>
    </location>
</feature>
<dbReference type="EMBL" id="FOIO01000001">
    <property type="protein sequence ID" value="SET14114.1"/>
    <property type="molecule type" value="Genomic_DNA"/>
</dbReference>
<reference evidence="7 12" key="2">
    <citation type="submission" date="2019-06" db="EMBL/GenBank/DDBJ databases">
        <title>Draft genome sequence of [Clostridium] clostridioforme NBRC 113352.</title>
        <authorList>
            <person name="Miura T."/>
            <person name="Furukawa M."/>
            <person name="Shimamura M."/>
            <person name="Ohyama Y."/>
            <person name="Yamazoe A."/>
            <person name="Kawasaki H."/>
        </authorList>
    </citation>
    <scope>NUCLEOTIDE SEQUENCE [LARGE SCALE GENOMIC DNA]</scope>
    <source>
        <strain evidence="7 12">NBRC 113352</strain>
    </source>
</reference>
<dbReference type="EMBL" id="BJLB01000001">
    <property type="protein sequence ID" value="GEA39272.1"/>
    <property type="molecule type" value="Genomic_DNA"/>
</dbReference>
<gene>
    <name evidence="7" type="primary">aiiB</name>
    <name evidence="7" type="ORF">Ccl03g_49850</name>
    <name evidence="9" type="ORF">FOC47_19890</name>
    <name evidence="8" type="ORF">G5B26_10870</name>
    <name evidence="10" type="ORF">SAMN05216521_1001252</name>
</gene>
<dbReference type="Proteomes" id="UP000182121">
    <property type="component" value="Unassembled WGS sequence"/>
</dbReference>
<dbReference type="AlphaFoldDB" id="A0A1I2SW09"/>
<dbReference type="GO" id="GO:0016787">
    <property type="term" value="F:hydrolase activity"/>
    <property type="evidence" value="ECO:0007669"/>
    <property type="project" value="UniProtKB-KW"/>
</dbReference>
<evidence type="ECO:0000313" key="11">
    <source>
        <dbReference type="Proteomes" id="UP000182121"/>
    </source>
</evidence>
<evidence type="ECO:0000256" key="4">
    <source>
        <dbReference type="ARBA" id="ARBA00022801"/>
    </source>
</evidence>
<reference evidence="10 11" key="1">
    <citation type="submission" date="2016-10" db="EMBL/GenBank/DDBJ databases">
        <authorList>
            <person name="Varghese N."/>
            <person name="Submissions S."/>
        </authorList>
    </citation>
    <scope>NUCLEOTIDE SEQUENCE [LARGE SCALE GENOMIC DNA]</scope>
    <source>
        <strain evidence="10 11">NLAE-zl-C196</strain>
    </source>
</reference>
<dbReference type="CDD" id="cd07729">
    <property type="entry name" value="AHL_lactonase_MBL-fold"/>
    <property type="match status" value="1"/>
</dbReference>
<evidence type="ECO:0000313" key="8">
    <source>
        <dbReference type="EMBL" id="NSJ44074.1"/>
    </source>
</evidence>
<dbReference type="RefSeq" id="WP_002585874.1">
    <property type="nucleotide sequence ID" value="NZ_AP031445.1"/>
</dbReference>
<reference evidence="8 14" key="4">
    <citation type="journal article" date="2020" name="Cell Host Microbe">
        <title>Functional and Genomic Variation between Human-Derived Isolates of Lachnospiraceae Reveals Inter- and Intra-Species Diversity.</title>
        <authorList>
            <person name="Sorbara M.T."/>
            <person name="Littmann E.R."/>
            <person name="Fontana E."/>
            <person name="Moody T.U."/>
            <person name="Kohout C.E."/>
            <person name="Gjonbalaj M."/>
            <person name="Eaton V."/>
            <person name="Seok R."/>
            <person name="Leiner I.M."/>
            <person name="Pamer E.G."/>
        </authorList>
    </citation>
    <scope>NUCLEOTIDE SEQUENCE [LARGE SCALE GENOMIC DNA]</scope>
    <source>
        <strain evidence="8 14">MSK.2.26</strain>
    </source>
</reference>
<evidence type="ECO:0000256" key="1">
    <source>
        <dbReference type="ARBA" id="ARBA00001947"/>
    </source>
</evidence>
<evidence type="ECO:0000256" key="5">
    <source>
        <dbReference type="ARBA" id="ARBA00022833"/>
    </source>
</evidence>
<evidence type="ECO:0000259" key="6">
    <source>
        <dbReference type="SMART" id="SM00849"/>
    </source>
</evidence>
<evidence type="ECO:0000313" key="12">
    <source>
        <dbReference type="Proteomes" id="UP000315200"/>
    </source>
</evidence>
<dbReference type="Proteomes" id="UP000315200">
    <property type="component" value="Unassembled WGS sequence"/>
</dbReference>
<name>A0A1I2SW09_9FIRM</name>
<keyword evidence="4" id="KW-0378">Hydrolase</keyword>
<evidence type="ECO:0000313" key="9">
    <source>
        <dbReference type="EMBL" id="QIX92601.1"/>
    </source>
</evidence>
<dbReference type="GeneID" id="57963445"/>
<dbReference type="InterPro" id="IPR051013">
    <property type="entry name" value="MBL_superfamily_lactonases"/>
</dbReference>